<gene>
    <name evidence="2" type="ORF">BSA145_16815</name>
</gene>
<sequence>MRKFGRLVVEKALIEQKKNREETEKEEKVGELFKRNISMHIKFKEEIKKRHDRKEIQMLLGRIEDMIDNKNALSYTTAAFYVLLAFVLGNQLKYSNDYLLVVIEDIRIQITVVIIVAVLAVGLWGYFTYKDKVELNELSCYKRLLQECLDEIPNRSFK</sequence>
<keyword evidence="1" id="KW-0472">Membrane</keyword>
<name>A0A1L6ZP32_BACIA</name>
<evidence type="ECO:0000313" key="2">
    <source>
        <dbReference type="EMBL" id="APT48277.1"/>
    </source>
</evidence>
<dbReference type="EMBL" id="CP015607">
    <property type="protein sequence ID" value="APT48277.1"/>
    <property type="molecule type" value="Genomic_DNA"/>
</dbReference>
<evidence type="ECO:0000313" key="3">
    <source>
        <dbReference type="Proteomes" id="UP000185426"/>
    </source>
</evidence>
<reference evidence="2 3" key="1">
    <citation type="submission" date="2016-05" db="EMBL/GenBank/DDBJ databases">
        <title>Complete Genome and Methylome Analysis of Psychrotrophic Bacterial Isolates from Antarctic Lake Untersee.</title>
        <authorList>
            <person name="Fomenkov A."/>
            <person name="Akimov V.N."/>
            <person name="Vasilyeva L.V."/>
            <person name="Andersen D."/>
            <person name="Vincze T."/>
            <person name="Roberts R.J."/>
        </authorList>
    </citation>
    <scope>NUCLEOTIDE SEQUENCE [LARGE SCALE GENOMIC DNA]</scope>
    <source>
        <strain evidence="2 3">U14-5</strain>
    </source>
</reference>
<protein>
    <submittedName>
        <fullName evidence="2">Uncharacterized protein</fullName>
    </submittedName>
</protein>
<dbReference type="AlphaFoldDB" id="A0A1L6ZP32"/>
<evidence type="ECO:0000256" key="1">
    <source>
        <dbReference type="SAM" id="Phobius"/>
    </source>
</evidence>
<keyword evidence="1" id="KW-0812">Transmembrane</keyword>
<proteinExistence type="predicted"/>
<dbReference type="Proteomes" id="UP000185426">
    <property type="component" value="Chromosome"/>
</dbReference>
<accession>A0A1L6ZP32</accession>
<keyword evidence="1" id="KW-1133">Transmembrane helix</keyword>
<feature type="transmembrane region" description="Helical" evidence="1">
    <location>
        <begin position="72"/>
        <end position="88"/>
    </location>
</feature>
<feature type="transmembrane region" description="Helical" evidence="1">
    <location>
        <begin position="108"/>
        <end position="129"/>
    </location>
</feature>
<organism evidence="2 3">
    <name type="scientific">Bacillus safensis</name>
    <dbReference type="NCBI Taxonomy" id="561879"/>
    <lineage>
        <taxon>Bacteria</taxon>
        <taxon>Bacillati</taxon>
        <taxon>Bacillota</taxon>
        <taxon>Bacilli</taxon>
        <taxon>Bacillales</taxon>
        <taxon>Bacillaceae</taxon>
        <taxon>Bacillus</taxon>
    </lineage>
</organism>